<sequence length="152" mass="17085">MIAKQPDRGCAAMKAPVGLSSGRTFLREQDGGALPRQVPRVWLFCFFTKISCFLCSGYSCRAGLYGFYKMHCRRIRSLLRAKREPERTAVPAGHESPSGTFEPQTDLRSKCHYLLRPLPVKKQSRNDRSHSGFAIYKNNNSAVYGAAHAEPF</sequence>
<dbReference type="AlphaFoldDB" id="A0A2A6ZCV0"/>
<comment type="caution">
    <text evidence="2">The sequence shown here is derived from an EMBL/GenBank/DDBJ whole genome shotgun (WGS) entry which is preliminary data.</text>
</comment>
<organism evidence="2 3">
    <name type="scientific">Faecalibacterium langellae</name>
    <dbReference type="NCBI Taxonomy" id="3435293"/>
    <lineage>
        <taxon>Bacteria</taxon>
        <taxon>Bacillati</taxon>
        <taxon>Bacillota</taxon>
        <taxon>Clostridia</taxon>
        <taxon>Eubacteriales</taxon>
        <taxon>Oscillospiraceae</taxon>
        <taxon>Faecalibacterium</taxon>
    </lineage>
</organism>
<accession>A0A2A6ZCV0</accession>
<dbReference type="Proteomes" id="UP000220752">
    <property type="component" value="Unassembled WGS sequence"/>
</dbReference>
<name>A0A2A6ZCV0_9FIRM</name>
<gene>
    <name evidence="2" type="ORF">CGS46_04170</name>
</gene>
<dbReference type="EMBL" id="NMTQ01000020">
    <property type="protein sequence ID" value="PDX59171.1"/>
    <property type="molecule type" value="Genomic_DNA"/>
</dbReference>
<proteinExistence type="predicted"/>
<evidence type="ECO:0000313" key="2">
    <source>
        <dbReference type="EMBL" id="PDX59171.1"/>
    </source>
</evidence>
<evidence type="ECO:0000256" key="1">
    <source>
        <dbReference type="SAM" id="MobiDB-lite"/>
    </source>
</evidence>
<keyword evidence="3" id="KW-1185">Reference proteome</keyword>
<reference evidence="2 3" key="1">
    <citation type="journal article" date="2017" name="Front. Microbiol.">
        <title>New Insights into the Diversity of the Genus Faecalibacterium.</title>
        <authorList>
            <person name="Benevides L."/>
            <person name="Burman S."/>
            <person name="Martin R."/>
            <person name="Robert V."/>
            <person name="Thomas M."/>
            <person name="Miquel S."/>
            <person name="Chain F."/>
            <person name="Sokol H."/>
            <person name="Bermudez-Humaran L.G."/>
            <person name="Morrison M."/>
            <person name="Langella P."/>
            <person name="Azevedo V.A."/>
            <person name="Chatel J.M."/>
            <person name="Soares S."/>
        </authorList>
    </citation>
    <scope>NUCLEOTIDE SEQUENCE [LARGE SCALE GENOMIC DNA]</scope>
    <source>
        <strain evidence="3">CNCM I-4540</strain>
    </source>
</reference>
<feature type="region of interest" description="Disordered" evidence="1">
    <location>
        <begin position="83"/>
        <end position="105"/>
    </location>
</feature>
<protein>
    <submittedName>
        <fullName evidence="2">Uncharacterized protein</fullName>
    </submittedName>
</protein>
<evidence type="ECO:0000313" key="3">
    <source>
        <dbReference type="Proteomes" id="UP000220752"/>
    </source>
</evidence>